<keyword evidence="5" id="KW-0804">Transcription</keyword>
<name>A0ABW0Z1T8_9ACTN</name>
<evidence type="ECO:0000313" key="9">
    <source>
        <dbReference type="Proteomes" id="UP001596083"/>
    </source>
</evidence>
<dbReference type="SUPFAM" id="SSF88659">
    <property type="entry name" value="Sigma3 and sigma4 domains of RNA polymerase sigma factors"/>
    <property type="match status" value="1"/>
</dbReference>
<keyword evidence="4" id="KW-0238">DNA-binding</keyword>
<dbReference type="Pfam" id="PF08281">
    <property type="entry name" value="Sigma70_r4_2"/>
    <property type="match status" value="1"/>
</dbReference>
<dbReference type="InterPro" id="IPR013249">
    <property type="entry name" value="RNA_pol_sigma70_r4_t2"/>
</dbReference>
<comment type="caution">
    <text evidence="8">The sequence shown here is derived from an EMBL/GenBank/DDBJ whole genome shotgun (WGS) entry which is preliminary data.</text>
</comment>
<protein>
    <submittedName>
        <fullName evidence="8">RNA polymerase sigma factor</fullName>
    </submittedName>
</protein>
<evidence type="ECO:0000256" key="4">
    <source>
        <dbReference type="ARBA" id="ARBA00023125"/>
    </source>
</evidence>
<organism evidence="8 9">
    <name type="scientific">Streptomyces gamaensis</name>
    <dbReference type="NCBI Taxonomy" id="1763542"/>
    <lineage>
        <taxon>Bacteria</taxon>
        <taxon>Bacillati</taxon>
        <taxon>Actinomycetota</taxon>
        <taxon>Actinomycetes</taxon>
        <taxon>Kitasatosporales</taxon>
        <taxon>Streptomycetaceae</taxon>
        <taxon>Streptomyces</taxon>
    </lineage>
</organism>
<dbReference type="InterPro" id="IPR036388">
    <property type="entry name" value="WH-like_DNA-bd_sf"/>
</dbReference>
<evidence type="ECO:0000256" key="2">
    <source>
        <dbReference type="ARBA" id="ARBA00023015"/>
    </source>
</evidence>
<feature type="compositionally biased region" description="Basic and acidic residues" evidence="6">
    <location>
        <begin position="1"/>
        <end position="11"/>
    </location>
</feature>
<dbReference type="PANTHER" id="PTHR43133:SF8">
    <property type="entry name" value="RNA POLYMERASE SIGMA FACTOR HI_1459-RELATED"/>
    <property type="match status" value="1"/>
</dbReference>
<evidence type="ECO:0000256" key="6">
    <source>
        <dbReference type="SAM" id="MobiDB-lite"/>
    </source>
</evidence>
<sequence length="172" mass="19203">MSREEPERNPDARAGQPTAQDDAAAALPVDFVAFYTLHHRTYLDYACLQLGSWSAARDTVEHVFTQLSTRWPEVLRQPHVEAYVFAAFKEELARRLPPDGKGAIAATAAMAQLPERCYDVVLLHCVLGYPQQHVADFLGVSCATVRSHVRGAHRRLARETGIDRTTETDEES</sequence>
<feature type="domain" description="RNA polymerase sigma factor 70 region 4 type 2" evidence="7">
    <location>
        <begin position="107"/>
        <end position="150"/>
    </location>
</feature>
<dbReference type="Gene3D" id="1.10.10.10">
    <property type="entry name" value="Winged helix-like DNA-binding domain superfamily/Winged helix DNA-binding domain"/>
    <property type="match status" value="1"/>
</dbReference>
<feature type="region of interest" description="Disordered" evidence="6">
    <location>
        <begin position="1"/>
        <end position="20"/>
    </location>
</feature>
<accession>A0ABW0Z1T8</accession>
<dbReference type="PANTHER" id="PTHR43133">
    <property type="entry name" value="RNA POLYMERASE ECF-TYPE SIGMA FACTO"/>
    <property type="match status" value="1"/>
</dbReference>
<dbReference type="Proteomes" id="UP001596083">
    <property type="component" value="Unassembled WGS sequence"/>
</dbReference>
<reference evidence="9" key="1">
    <citation type="journal article" date="2019" name="Int. J. Syst. Evol. Microbiol.">
        <title>The Global Catalogue of Microorganisms (GCM) 10K type strain sequencing project: providing services to taxonomists for standard genome sequencing and annotation.</title>
        <authorList>
            <consortium name="The Broad Institute Genomics Platform"/>
            <consortium name="The Broad Institute Genome Sequencing Center for Infectious Disease"/>
            <person name="Wu L."/>
            <person name="Ma J."/>
        </authorList>
    </citation>
    <scope>NUCLEOTIDE SEQUENCE [LARGE SCALE GENOMIC DNA]</scope>
    <source>
        <strain evidence="9">CGMCC 4.7304</strain>
    </source>
</reference>
<evidence type="ECO:0000256" key="3">
    <source>
        <dbReference type="ARBA" id="ARBA00023082"/>
    </source>
</evidence>
<keyword evidence="3" id="KW-0731">Sigma factor</keyword>
<evidence type="ECO:0000256" key="1">
    <source>
        <dbReference type="ARBA" id="ARBA00010641"/>
    </source>
</evidence>
<evidence type="ECO:0000256" key="5">
    <source>
        <dbReference type="ARBA" id="ARBA00023163"/>
    </source>
</evidence>
<comment type="similarity">
    <text evidence="1">Belongs to the sigma-70 factor family. ECF subfamily.</text>
</comment>
<dbReference type="EMBL" id="JBHSPB010000011">
    <property type="protein sequence ID" value="MFC5722412.1"/>
    <property type="molecule type" value="Genomic_DNA"/>
</dbReference>
<dbReference type="InterPro" id="IPR013324">
    <property type="entry name" value="RNA_pol_sigma_r3/r4-like"/>
</dbReference>
<evidence type="ECO:0000259" key="7">
    <source>
        <dbReference type="Pfam" id="PF08281"/>
    </source>
</evidence>
<keyword evidence="2" id="KW-0805">Transcription regulation</keyword>
<dbReference type="RefSeq" id="WP_390317853.1">
    <property type="nucleotide sequence ID" value="NZ_JBHSPB010000011.1"/>
</dbReference>
<gene>
    <name evidence="8" type="ORF">ACFP1Z_19785</name>
</gene>
<proteinExistence type="inferred from homology"/>
<dbReference type="InterPro" id="IPR039425">
    <property type="entry name" value="RNA_pol_sigma-70-like"/>
</dbReference>
<evidence type="ECO:0000313" key="8">
    <source>
        <dbReference type="EMBL" id="MFC5722412.1"/>
    </source>
</evidence>
<keyword evidence="9" id="KW-1185">Reference proteome</keyword>